<keyword evidence="5" id="KW-1185">Reference proteome</keyword>
<dbReference type="RefSeq" id="WP_086472747.1">
    <property type="nucleotide sequence ID" value="NZ_FXWJ01000001.1"/>
</dbReference>
<organism evidence="4 5">
    <name type="scientific">Plantibacter elymi</name>
    <name type="common">nom. nud.</name>
    <dbReference type="NCBI Taxonomy" id="199708"/>
    <lineage>
        <taxon>Bacteria</taxon>
        <taxon>Bacillati</taxon>
        <taxon>Actinomycetota</taxon>
        <taxon>Actinomycetes</taxon>
        <taxon>Micrococcales</taxon>
        <taxon>Microbacteriaceae</taxon>
        <taxon>Plantibacter</taxon>
    </lineage>
</organism>
<comment type="caution">
    <text evidence="4">The sequence shown here is derived from an EMBL/GenBank/DDBJ whole genome shotgun (WGS) entry which is preliminary data.</text>
</comment>
<dbReference type="EMBL" id="FXWJ01000001">
    <property type="protein sequence ID" value="SMQ61163.1"/>
    <property type="molecule type" value="Genomic_DNA"/>
</dbReference>
<accession>A0ABY1R947</accession>
<reference evidence="4 5" key="1">
    <citation type="submission" date="2017-04" db="EMBL/GenBank/DDBJ databases">
        <authorList>
            <person name="Varghese N."/>
            <person name="Submissions S."/>
        </authorList>
    </citation>
    <scope>NUCLEOTIDE SEQUENCE [LARGE SCALE GENOMIC DNA]</scope>
    <source>
        <strain evidence="4 5">VKM Ac-1784</strain>
    </source>
</reference>
<proteinExistence type="predicted"/>
<dbReference type="SUPFAM" id="SSF53448">
    <property type="entry name" value="Nucleotide-diphospho-sugar transferases"/>
    <property type="match status" value="1"/>
</dbReference>
<dbReference type="InterPro" id="IPR029044">
    <property type="entry name" value="Nucleotide-diphossugar_trans"/>
</dbReference>
<dbReference type="Pfam" id="PF12804">
    <property type="entry name" value="NTP_transf_3"/>
    <property type="match status" value="1"/>
</dbReference>
<feature type="compositionally biased region" description="Low complexity" evidence="2">
    <location>
        <begin position="212"/>
        <end position="223"/>
    </location>
</feature>
<dbReference type="Gene3D" id="3.90.550.10">
    <property type="entry name" value="Spore Coat Polysaccharide Biosynthesis Protein SpsA, Chain A"/>
    <property type="match status" value="1"/>
</dbReference>
<dbReference type="PANTHER" id="PTHR19136:SF81">
    <property type="entry name" value="MOLYBDENUM COFACTOR GUANYLYLTRANSFERASE"/>
    <property type="match status" value="1"/>
</dbReference>
<evidence type="ECO:0000256" key="2">
    <source>
        <dbReference type="SAM" id="MobiDB-lite"/>
    </source>
</evidence>
<name>A0ABY1R947_9MICO</name>
<evidence type="ECO:0000256" key="1">
    <source>
        <dbReference type="ARBA" id="ARBA00022679"/>
    </source>
</evidence>
<keyword evidence="1" id="KW-0808">Transferase</keyword>
<gene>
    <name evidence="4" type="ORF">SAMN06295909_0553</name>
</gene>
<feature type="domain" description="MobA-like NTP transferase" evidence="3">
    <location>
        <begin position="5"/>
        <end position="157"/>
    </location>
</feature>
<evidence type="ECO:0000259" key="3">
    <source>
        <dbReference type="Pfam" id="PF12804"/>
    </source>
</evidence>
<dbReference type="PANTHER" id="PTHR19136">
    <property type="entry name" value="MOLYBDENUM COFACTOR GUANYLYLTRANSFERASE"/>
    <property type="match status" value="1"/>
</dbReference>
<dbReference type="Proteomes" id="UP000194464">
    <property type="component" value="Unassembled WGS sequence"/>
</dbReference>
<evidence type="ECO:0000313" key="4">
    <source>
        <dbReference type="EMBL" id="SMQ61163.1"/>
    </source>
</evidence>
<sequence length="231" mass="23354">MSVDAIILAGGRSSRLGGVAKASLLRDGRTLLQLAIDAARAAGGRVVVVGPEVETTDPVRFVRERPVFGGPAAAIAAGLDALRDGVAAEGPARVAVLACDMPDAAPALAAVLDAATATTTDTAGTDTDGWVAVDDSGREQSLLAVYHREALEGRVAALRMSQPSGDLAGVSVRQLLAGLVLRQVPIPDGGSADVDTWADATELGVVTAVESPASTASTMPTATLRSVSHDR</sequence>
<feature type="region of interest" description="Disordered" evidence="2">
    <location>
        <begin position="212"/>
        <end position="231"/>
    </location>
</feature>
<evidence type="ECO:0000313" key="5">
    <source>
        <dbReference type="Proteomes" id="UP000194464"/>
    </source>
</evidence>
<dbReference type="InterPro" id="IPR025877">
    <property type="entry name" value="MobA-like_NTP_Trfase"/>
</dbReference>
<protein>
    <submittedName>
        <fullName evidence="4">Molybdopterin-guanine dinucleotide biosynthesis protein A</fullName>
    </submittedName>
</protein>